<gene>
    <name evidence="2" type="ORF">ACFYTH_34575</name>
</gene>
<dbReference type="Proteomes" id="UP001601521">
    <property type="component" value="Unassembled WGS sequence"/>
</dbReference>
<evidence type="ECO:0008006" key="4">
    <source>
        <dbReference type="Google" id="ProtNLM"/>
    </source>
</evidence>
<feature type="region of interest" description="Disordered" evidence="1">
    <location>
        <begin position="260"/>
        <end position="301"/>
    </location>
</feature>
<dbReference type="RefSeq" id="WP_387256110.1">
    <property type="nucleotide sequence ID" value="NZ_JBIALX010000029.1"/>
</dbReference>
<name>A0ABW6NX34_9NOCA</name>
<reference evidence="2 3" key="1">
    <citation type="submission" date="2024-10" db="EMBL/GenBank/DDBJ databases">
        <title>The Natural Products Discovery Center: Release of the First 8490 Sequenced Strains for Exploring Actinobacteria Biosynthetic Diversity.</title>
        <authorList>
            <person name="Kalkreuter E."/>
            <person name="Kautsar S.A."/>
            <person name="Yang D."/>
            <person name="Bader C.D."/>
            <person name="Teijaro C.N."/>
            <person name="Fluegel L."/>
            <person name="Davis C.M."/>
            <person name="Simpson J.R."/>
            <person name="Lauterbach L."/>
            <person name="Steele A.D."/>
            <person name="Gui C."/>
            <person name="Meng S."/>
            <person name="Li G."/>
            <person name="Viehrig K."/>
            <person name="Ye F."/>
            <person name="Su P."/>
            <person name="Kiefer A.F."/>
            <person name="Nichols A."/>
            <person name="Cepeda A.J."/>
            <person name="Yan W."/>
            <person name="Fan B."/>
            <person name="Jiang Y."/>
            <person name="Adhikari A."/>
            <person name="Zheng C.-J."/>
            <person name="Schuster L."/>
            <person name="Cowan T.M."/>
            <person name="Smanski M.J."/>
            <person name="Chevrette M.G."/>
            <person name="De Carvalho L.P.S."/>
            <person name="Shen B."/>
        </authorList>
    </citation>
    <scope>NUCLEOTIDE SEQUENCE [LARGE SCALE GENOMIC DNA]</scope>
    <source>
        <strain evidence="2 3">NPDC004550</strain>
    </source>
</reference>
<evidence type="ECO:0000313" key="3">
    <source>
        <dbReference type="Proteomes" id="UP001601521"/>
    </source>
</evidence>
<comment type="caution">
    <text evidence="2">The sequence shown here is derived from an EMBL/GenBank/DDBJ whole genome shotgun (WGS) entry which is preliminary data.</text>
</comment>
<organism evidence="2 3">
    <name type="scientific">Nocardia africana</name>
    <dbReference type="NCBI Taxonomy" id="134964"/>
    <lineage>
        <taxon>Bacteria</taxon>
        <taxon>Bacillati</taxon>
        <taxon>Actinomycetota</taxon>
        <taxon>Actinomycetes</taxon>
        <taxon>Mycobacteriales</taxon>
        <taxon>Nocardiaceae</taxon>
        <taxon>Nocardia</taxon>
    </lineage>
</organism>
<protein>
    <recommendedName>
        <fullName evidence="4">Sigma-70 family RNA polymerase sigma factor</fullName>
    </recommendedName>
</protein>
<accession>A0ABW6NX34</accession>
<evidence type="ECO:0000256" key="1">
    <source>
        <dbReference type="SAM" id="MobiDB-lite"/>
    </source>
</evidence>
<sequence>MPNSRIPDHREATPLALIRQRFVGLADCRVPGLPPGWDRLNASRLATRLLNTQVPAEKVDAVWARLIEAARTRDETAVLVCAGAALPMLSAITAKLCGHWAYRADTEAMVLVAFLDALAGLDVARPNVAYRLRWATFHRACPPVRERLAAPTPIDWLPDSGHSRDGKAVSSPQGHPELLLALAVEEGVLSAADAGLIIDTRLHPRRLKTIAAETGINYDGLAKRRRRAEHRLAAWLRERIADTQVSTRVEAAALDTLTHTATRRPAPARMSKTGSAARVLPLPKSAPTAAHPSHEEQRRCA</sequence>
<proteinExistence type="predicted"/>
<feature type="compositionally biased region" description="Basic and acidic residues" evidence="1">
    <location>
        <begin position="292"/>
        <end position="301"/>
    </location>
</feature>
<dbReference type="EMBL" id="JBIALX010000029">
    <property type="protein sequence ID" value="MFF0458504.1"/>
    <property type="molecule type" value="Genomic_DNA"/>
</dbReference>
<evidence type="ECO:0000313" key="2">
    <source>
        <dbReference type="EMBL" id="MFF0458504.1"/>
    </source>
</evidence>
<keyword evidence="3" id="KW-1185">Reference proteome</keyword>